<evidence type="ECO:0000313" key="10">
    <source>
        <dbReference type="EMBL" id="MBJ6368059.1"/>
    </source>
</evidence>
<keyword evidence="11" id="KW-1185">Reference proteome</keyword>
<proteinExistence type="inferred from homology"/>
<dbReference type="InterPro" id="IPR037066">
    <property type="entry name" value="Plug_dom_sf"/>
</dbReference>
<name>A0A8J7JBI0_9FLAO</name>
<dbReference type="Pfam" id="PF13715">
    <property type="entry name" value="CarbopepD_reg_2"/>
    <property type="match status" value="1"/>
</dbReference>
<keyword evidence="8" id="KW-0732">Signal</keyword>
<dbReference type="Gene3D" id="2.60.40.1120">
    <property type="entry name" value="Carboxypeptidase-like, regulatory domain"/>
    <property type="match status" value="1"/>
</dbReference>
<evidence type="ECO:0000256" key="7">
    <source>
        <dbReference type="PROSITE-ProRule" id="PRU01360"/>
    </source>
</evidence>
<dbReference type="AlphaFoldDB" id="A0A8J7JBI0"/>
<dbReference type="EMBL" id="JAELVQ010000008">
    <property type="protein sequence ID" value="MBJ6368059.1"/>
    <property type="molecule type" value="Genomic_DNA"/>
</dbReference>
<keyword evidence="5 7" id="KW-0472">Membrane</keyword>
<evidence type="ECO:0000256" key="3">
    <source>
        <dbReference type="ARBA" id="ARBA00022452"/>
    </source>
</evidence>
<dbReference type="RefSeq" id="WP_199114822.1">
    <property type="nucleotide sequence ID" value="NZ_JAELVQ010000008.1"/>
</dbReference>
<protein>
    <submittedName>
        <fullName evidence="10">SusC/RagA family TonB-linked outer membrane protein</fullName>
    </submittedName>
</protein>
<keyword evidence="2 7" id="KW-0813">Transport</keyword>
<dbReference type="InterPro" id="IPR023996">
    <property type="entry name" value="TonB-dep_OMP_SusC/RagA"/>
</dbReference>
<evidence type="ECO:0000256" key="4">
    <source>
        <dbReference type="ARBA" id="ARBA00022692"/>
    </source>
</evidence>
<comment type="subcellular location">
    <subcellularLocation>
        <location evidence="1 7">Cell outer membrane</location>
        <topology evidence="1 7">Multi-pass membrane protein</topology>
    </subcellularLocation>
</comment>
<dbReference type="InterPro" id="IPR036942">
    <property type="entry name" value="Beta-barrel_TonB_sf"/>
</dbReference>
<comment type="similarity">
    <text evidence="7">Belongs to the TonB-dependent receptor family.</text>
</comment>
<dbReference type="InterPro" id="IPR012910">
    <property type="entry name" value="Plug_dom"/>
</dbReference>
<dbReference type="InterPro" id="IPR039426">
    <property type="entry name" value="TonB-dep_rcpt-like"/>
</dbReference>
<evidence type="ECO:0000256" key="8">
    <source>
        <dbReference type="SAM" id="SignalP"/>
    </source>
</evidence>
<keyword evidence="3 7" id="KW-1134">Transmembrane beta strand</keyword>
<dbReference type="InterPro" id="IPR008969">
    <property type="entry name" value="CarboxyPept-like_regulatory"/>
</dbReference>
<gene>
    <name evidence="10" type="ORF">JF259_08155</name>
</gene>
<dbReference type="PROSITE" id="PS52016">
    <property type="entry name" value="TONB_DEPENDENT_REC_3"/>
    <property type="match status" value="1"/>
</dbReference>
<organism evidence="10 11">
    <name type="scientific">Snuella sedimenti</name>
    <dbReference type="NCBI Taxonomy" id="2798802"/>
    <lineage>
        <taxon>Bacteria</taxon>
        <taxon>Pseudomonadati</taxon>
        <taxon>Bacteroidota</taxon>
        <taxon>Flavobacteriia</taxon>
        <taxon>Flavobacteriales</taxon>
        <taxon>Flavobacteriaceae</taxon>
        <taxon>Snuella</taxon>
    </lineage>
</organism>
<keyword evidence="6 7" id="KW-0998">Cell outer membrane</keyword>
<feature type="chain" id="PRO_5035293703" evidence="8">
    <location>
        <begin position="21"/>
        <end position="1153"/>
    </location>
</feature>
<dbReference type="Gene3D" id="2.40.170.20">
    <property type="entry name" value="TonB-dependent receptor, beta-barrel domain"/>
    <property type="match status" value="1"/>
</dbReference>
<evidence type="ECO:0000256" key="5">
    <source>
        <dbReference type="ARBA" id="ARBA00023136"/>
    </source>
</evidence>
<dbReference type="SUPFAM" id="SSF56935">
    <property type="entry name" value="Porins"/>
    <property type="match status" value="1"/>
</dbReference>
<evidence type="ECO:0000256" key="6">
    <source>
        <dbReference type="ARBA" id="ARBA00023237"/>
    </source>
</evidence>
<keyword evidence="4 7" id="KW-0812">Transmembrane</keyword>
<sequence length="1153" mass="129532">MMRSLIFLFCSMLFSFTPNNILSQNTKIIIEADKVLTVDEVFELIMDQTSFNFIYQEDMFKDFPKVPLKKGVIGANQLLQKSLVDKVFDFKFTDSNTIVLKEKKLEPVANNEEEQQNNITGTVTDNSGMPLPGVNIIKAGTSIGTQTDFDGNYSIQANAGDVLEFSYVGMKTLRITVGDDDQINVILKEDAAKLEEVVVTALGIKKEKKRIGYATQEVKGEALQKVQTANVVESLAGKVAGVTIVNNSGNFFGDPKVFLRGERPLIVVNGVPQPQSDFWNLSSDDIENINVLKGGAASALYGALGKNGAIQITMKSGKGQQGTTISFNSSTTFQAGFLSIPKAQTQYGPGNTGRYRFGGGLAGGDGLTEGGPVNDFDYSIWGPKFNGQLIEQYDSPIDPVTGYRIPTPWVSRGEDNLRNFIETGLITSNNLTITSGSDKGSFVVSNTYKYAEGQIPGQRLDINTLRLSGNLNVSDAVSVEASLQYNYQYADNRIRPNYGPSSPIYLLSLWGGAHFDVRDFKHVWKPGKEGIEQDFVENWRYNNPYALAYAWKRPWTKNDILTFAKVNFKISDHLSAYVRTTLNSYNLVDNEEISKGIYDYSIPDRNGRFRYSNRRFFENNTDFLITYNNKFFGDEFEVTANIGGNQRFGRDEFESASTTQLIIPEVFTLSNSVDQVTPNSSKYEKGVYSAYTSVDLAYQDWLYFGFTGRIDNSSTLVPGNDSFFYPSVYTSFVASELFDLPEVISFLKLRSSWSKVGDDYLFGGNISNTYEAFNSYGRGRTRNVPTANFPGLLENPLLEPSFNTAMEVGVEMKLFNGRFGIDFSYFENTNGPAIYSQDFSLASGWNGIRFNGRETQRRGMDFSITGTPIQTADFKWTSMFNFAKFKDYLTKLPPLPDGTPVLNEGNTKVGDELGHYWYPVWERVPDGEYAGQHIINADGRARITPYNVDTGAENPDFEASINNTFTYKNFTLNFLLAGRFGGITQDEYDYDLWRTGSHPDAVHPERELSNIAYVNGTDPRTMQIPGVAIVSGDVTYDDFGNILEDTRVFEPSTYKLDYQTWASRYAGAWQNLIKERTFLKLREVSISYNFPKSILDKTFMKTASISIIGRDLWYWSKDKSYIDFDAWTYDSDRDVDLQLPTPRSFGFNLNFTF</sequence>
<feature type="signal peptide" evidence="8">
    <location>
        <begin position="1"/>
        <end position="20"/>
    </location>
</feature>
<dbReference type="NCBIfam" id="TIGR04056">
    <property type="entry name" value="OMP_RagA_SusC"/>
    <property type="match status" value="1"/>
</dbReference>
<dbReference type="Gene3D" id="2.170.130.10">
    <property type="entry name" value="TonB-dependent receptor, plug domain"/>
    <property type="match status" value="1"/>
</dbReference>
<dbReference type="SUPFAM" id="SSF49464">
    <property type="entry name" value="Carboxypeptidase regulatory domain-like"/>
    <property type="match status" value="1"/>
</dbReference>
<evidence type="ECO:0000256" key="1">
    <source>
        <dbReference type="ARBA" id="ARBA00004571"/>
    </source>
</evidence>
<accession>A0A8J7JBI0</accession>
<evidence type="ECO:0000256" key="2">
    <source>
        <dbReference type="ARBA" id="ARBA00022448"/>
    </source>
</evidence>
<dbReference type="Pfam" id="PF07715">
    <property type="entry name" value="Plug"/>
    <property type="match status" value="1"/>
</dbReference>
<comment type="caution">
    <text evidence="10">The sequence shown here is derived from an EMBL/GenBank/DDBJ whole genome shotgun (WGS) entry which is preliminary data.</text>
</comment>
<reference evidence="10" key="1">
    <citation type="submission" date="2020-12" db="EMBL/GenBank/DDBJ databases">
        <title>Snuella sp. nov., isolated from sediment in Incheon.</title>
        <authorList>
            <person name="Kim W."/>
        </authorList>
    </citation>
    <scope>NUCLEOTIDE SEQUENCE</scope>
    <source>
        <strain evidence="10">CAU 1569</strain>
    </source>
</reference>
<dbReference type="Proteomes" id="UP000610931">
    <property type="component" value="Unassembled WGS sequence"/>
</dbReference>
<dbReference type="GO" id="GO:0009279">
    <property type="term" value="C:cell outer membrane"/>
    <property type="evidence" value="ECO:0007669"/>
    <property type="project" value="UniProtKB-SubCell"/>
</dbReference>
<feature type="domain" description="TonB-dependent receptor plug" evidence="9">
    <location>
        <begin position="208"/>
        <end position="308"/>
    </location>
</feature>
<evidence type="ECO:0000259" key="9">
    <source>
        <dbReference type="Pfam" id="PF07715"/>
    </source>
</evidence>
<evidence type="ECO:0000313" key="11">
    <source>
        <dbReference type="Proteomes" id="UP000610931"/>
    </source>
</evidence>